<sequence length="336" mass="36556">MAPAVGAAAHGYGCGSRLNTGIEPHPPRIGEDSHRKLPGLANGFPDGCARSYKRLEQLPIKSLHSGRAYALAANEPLTATVLCFGRETGDPVVQWKRMQKLLFRLRFLCMLCGADVGRRMSPMALGGQDVEPDRSVMQNSCFLRLLVLRAVDGKWDIHQLLQLVAEHCAEAVLRRFTWQQSSNGLEGQAAGTGAQTGQTATTRFLSAWTAASGTSLSRKTLFVKLNAESDVAGVCCGVFEIGAANSCDPLGRVAAEGVVVSSVKRHWTEQRKLLLTNVGADKPTLEDLQKAMNFNLGQDSRLEPGWTKIKADASDFYQDELPRNDGNHHDWKPSST</sequence>
<evidence type="ECO:0000256" key="1">
    <source>
        <dbReference type="SAM" id="MobiDB-lite"/>
    </source>
</evidence>
<gene>
    <name evidence="2" type="ORF">AK812_SmicGene33723</name>
</gene>
<dbReference type="EMBL" id="LSRX01000984">
    <property type="protein sequence ID" value="OLP85304.1"/>
    <property type="molecule type" value="Genomic_DNA"/>
</dbReference>
<proteinExistence type="predicted"/>
<evidence type="ECO:0000313" key="2">
    <source>
        <dbReference type="EMBL" id="OLP85304.1"/>
    </source>
</evidence>
<evidence type="ECO:0000313" key="3">
    <source>
        <dbReference type="Proteomes" id="UP000186817"/>
    </source>
</evidence>
<protein>
    <submittedName>
        <fullName evidence="2">Uncharacterized protein</fullName>
    </submittedName>
</protein>
<feature type="compositionally biased region" description="Basic and acidic residues" evidence="1">
    <location>
        <begin position="320"/>
        <end position="336"/>
    </location>
</feature>
<dbReference type="AlphaFoldDB" id="A0A1Q9CQU7"/>
<name>A0A1Q9CQU7_SYMMI</name>
<keyword evidence="3" id="KW-1185">Reference proteome</keyword>
<dbReference type="Proteomes" id="UP000186817">
    <property type="component" value="Unassembled WGS sequence"/>
</dbReference>
<feature type="region of interest" description="Disordered" evidence="1">
    <location>
        <begin position="317"/>
        <end position="336"/>
    </location>
</feature>
<organism evidence="2 3">
    <name type="scientific">Symbiodinium microadriaticum</name>
    <name type="common">Dinoflagellate</name>
    <name type="synonym">Zooxanthella microadriatica</name>
    <dbReference type="NCBI Taxonomy" id="2951"/>
    <lineage>
        <taxon>Eukaryota</taxon>
        <taxon>Sar</taxon>
        <taxon>Alveolata</taxon>
        <taxon>Dinophyceae</taxon>
        <taxon>Suessiales</taxon>
        <taxon>Symbiodiniaceae</taxon>
        <taxon>Symbiodinium</taxon>
    </lineage>
</organism>
<reference evidence="2 3" key="1">
    <citation type="submission" date="2016-02" db="EMBL/GenBank/DDBJ databases">
        <title>Genome analysis of coral dinoflagellate symbionts highlights evolutionary adaptations to a symbiotic lifestyle.</title>
        <authorList>
            <person name="Aranda M."/>
            <person name="Li Y."/>
            <person name="Liew Y.J."/>
            <person name="Baumgarten S."/>
            <person name="Simakov O."/>
            <person name="Wilson M."/>
            <person name="Piel J."/>
            <person name="Ashoor H."/>
            <person name="Bougouffa S."/>
            <person name="Bajic V.B."/>
            <person name="Ryu T."/>
            <person name="Ravasi T."/>
            <person name="Bayer T."/>
            <person name="Micklem G."/>
            <person name="Kim H."/>
            <person name="Bhak J."/>
            <person name="Lajeunesse T.C."/>
            <person name="Voolstra C.R."/>
        </authorList>
    </citation>
    <scope>NUCLEOTIDE SEQUENCE [LARGE SCALE GENOMIC DNA]</scope>
    <source>
        <strain evidence="2 3">CCMP2467</strain>
    </source>
</reference>
<comment type="caution">
    <text evidence="2">The sequence shown here is derived from an EMBL/GenBank/DDBJ whole genome shotgun (WGS) entry which is preliminary data.</text>
</comment>
<accession>A0A1Q9CQU7</accession>